<organism evidence="1 2">
    <name type="scientific">Pluteus cervinus</name>
    <dbReference type="NCBI Taxonomy" id="181527"/>
    <lineage>
        <taxon>Eukaryota</taxon>
        <taxon>Fungi</taxon>
        <taxon>Dikarya</taxon>
        <taxon>Basidiomycota</taxon>
        <taxon>Agaricomycotina</taxon>
        <taxon>Agaricomycetes</taxon>
        <taxon>Agaricomycetidae</taxon>
        <taxon>Agaricales</taxon>
        <taxon>Pluteineae</taxon>
        <taxon>Pluteaceae</taxon>
        <taxon>Pluteus</taxon>
    </lineage>
</organism>
<dbReference type="Proteomes" id="UP000308600">
    <property type="component" value="Unassembled WGS sequence"/>
</dbReference>
<reference evidence="1 2" key="1">
    <citation type="journal article" date="2019" name="Nat. Ecol. Evol.">
        <title>Megaphylogeny resolves global patterns of mushroom evolution.</title>
        <authorList>
            <person name="Varga T."/>
            <person name="Krizsan K."/>
            <person name="Foldi C."/>
            <person name="Dima B."/>
            <person name="Sanchez-Garcia M."/>
            <person name="Sanchez-Ramirez S."/>
            <person name="Szollosi G.J."/>
            <person name="Szarkandi J.G."/>
            <person name="Papp V."/>
            <person name="Albert L."/>
            <person name="Andreopoulos W."/>
            <person name="Angelini C."/>
            <person name="Antonin V."/>
            <person name="Barry K.W."/>
            <person name="Bougher N.L."/>
            <person name="Buchanan P."/>
            <person name="Buyck B."/>
            <person name="Bense V."/>
            <person name="Catcheside P."/>
            <person name="Chovatia M."/>
            <person name="Cooper J."/>
            <person name="Damon W."/>
            <person name="Desjardin D."/>
            <person name="Finy P."/>
            <person name="Geml J."/>
            <person name="Haridas S."/>
            <person name="Hughes K."/>
            <person name="Justo A."/>
            <person name="Karasinski D."/>
            <person name="Kautmanova I."/>
            <person name="Kiss B."/>
            <person name="Kocsube S."/>
            <person name="Kotiranta H."/>
            <person name="LaButti K.M."/>
            <person name="Lechner B.E."/>
            <person name="Liimatainen K."/>
            <person name="Lipzen A."/>
            <person name="Lukacs Z."/>
            <person name="Mihaltcheva S."/>
            <person name="Morgado L.N."/>
            <person name="Niskanen T."/>
            <person name="Noordeloos M.E."/>
            <person name="Ohm R.A."/>
            <person name="Ortiz-Santana B."/>
            <person name="Ovrebo C."/>
            <person name="Racz N."/>
            <person name="Riley R."/>
            <person name="Savchenko A."/>
            <person name="Shiryaev A."/>
            <person name="Soop K."/>
            <person name="Spirin V."/>
            <person name="Szebenyi C."/>
            <person name="Tomsovsky M."/>
            <person name="Tulloss R.E."/>
            <person name="Uehling J."/>
            <person name="Grigoriev I.V."/>
            <person name="Vagvolgyi C."/>
            <person name="Papp T."/>
            <person name="Martin F.M."/>
            <person name="Miettinen O."/>
            <person name="Hibbett D.S."/>
            <person name="Nagy L.G."/>
        </authorList>
    </citation>
    <scope>NUCLEOTIDE SEQUENCE [LARGE SCALE GENOMIC DNA]</scope>
    <source>
        <strain evidence="1 2">NL-1719</strain>
    </source>
</reference>
<gene>
    <name evidence="1" type="ORF">BDN72DRAFT_329639</name>
</gene>
<protein>
    <submittedName>
        <fullName evidence="1">Uncharacterized protein</fullName>
    </submittedName>
</protein>
<accession>A0ACD3ACI8</accession>
<evidence type="ECO:0000313" key="2">
    <source>
        <dbReference type="Proteomes" id="UP000308600"/>
    </source>
</evidence>
<sequence>MRFVFYTTFALSFISSALALPSTKGDAAAVGDVLTGLTSLVATLAGVVQGFTLNATVTGAVSVQTEVSLILEAVNAATVLVSQAPPATVVQGEVILVALGNLATQSQVVLVLFKTASGNLGGGD</sequence>
<evidence type="ECO:0000313" key="1">
    <source>
        <dbReference type="EMBL" id="TFK63297.1"/>
    </source>
</evidence>
<name>A0ACD3ACI8_9AGAR</name>
<proteinExistence type="predicted"/>
<keyword evidence="2" id="KW-1185">Reference proteome</keyword>
<dbReference type="EMBL" id="ML208530">
    <property type="protein sequence ID" value="TFK63297.1"/>
    <property type="molecule type" value="Genomic_DNA"/>
</dbReference>